<feature type="region of interest" description="Disordered" evidence="3">
    <location>
        <begin position="1118"/>
        <end position="1175"/>
    </location>
</feature>
<feature type="compositionally biased region" description="Basic and acidic residues" evidence="3">
    <location>
        <begin position="711"/>
        <end position="721"/>
    </location>
</feature>
<gene>
    <name evidence="4" type="ORF">g.26178</name>
</gene>
<feature type="compositionally biased region" description="Acidic residues" evidence="3">
    <location>
        <begin position="757"/>
        <end position="772"/>
    </location>
</feature>
<dbReference type="GO" id="GO:0003723">
    <property type="term" value="F:RNA binding"/>
    <property type="evidence" value="ECO:0007669"/>
    <property type="project" value="TreeGrafter"/>
</dbReference>
<feature type="compositionally biased region" description="Basic and acidic residues" evidence="3">
    <location>
        <begin position="685"/>
        <end position="695"/>
    </location>
</feature>
<name>A0A1B6DM61_9HEMI</name>
<dbReference type="PANTHER" id="PTHR13213:SF2">
    <property type="entry name" value="MYB-BINDING PROTEIN 1A"/>
    <property type="match status" value="1"/>
</dbReference>
<reference evidence="4" key="1">
    <citation type="submission" date="2015-12" db="EMBL/GenBank/DDBJ databases">
        <title>De novo transcriptome assembly of four potential Pierce s Disease insect vectors from Arizona vineyards.</title>
        <authorList>
            <person name="Tassone E.E."/>
        </authorList>
    </citation>
    <scope>NUCLEOTIDE SEQUENCE</scope>
</reference>
<feature type="compositionally biased region" description="Basic residues" evidence="3">
    <location>
        <begin position="1155"/>
        <end position="1164"/>
    </location>
</feature>
<feature type="region of interest" description="Disordered" evidence="3">
    <location>
        <begin position="684"/>
        <end position="736"/>
    </location>
</feature>
<sequence>MNKIENGLEFKNKLRSENGFHFSSSDFSYNINGDRDIILKKSQASIDHFLNDTYSENGNVEDLDKIKKSVEHALRRSIRGVGSSFENNMAENYINLVSILRYSPPILSNLDTIYKLMEMELSPITNSNRDRREVKTGKLFVMSAILAARRYYGTPNFDLDTFIEKVISLSDETIIFKCITYKIFRQMLFLADDNVFKENLLPYFIREIKKDQKNTFAVFLFLLSEERFPHICTRKVIKDVLGSKVVLSKQIIKDITDAFKGHLGSKLFSVVNSDLCRNLVRQDASLENLEFFWNIIDDILSSGSHSVDLLGIIYFTFVELVENMSDISQILTLLTRPFVTILIKPPKNKNCFEKWENSLQLLFSALEKQKDVIDNSVLISIVERLLIYPGDFSFETSNPGKLLIQQIISIINKKGVKLLATALRKIILGTTLKEEFKDGKINQRPWQNKERLYAVHFLNRLLRHPRIFKNQKFKIEQLIFLTDIGFVVNPSQSQASASGEFAKNVRETIYRAVAHRMPSLSDFQIILMTIVNHIDSNISQGSPLRVKVTDDMKNTWKNMMNSIQNMNKTINGVESDEIMEPRVAFFLPMFLHLGLLLFKETNFAMDCLKELQEVYHRSLNNPEYDQWTGDLLELLLSLQSRHSQRHLIKSIFSHLCQHLTSENIIAILQVLDPRADSNPLVTNLELKHEDNKDELSSDSENDSSEEENNEDDSRSESHSDESSENEGEEMPDIDDEDETATDRLRQAVRAALGEAGVDSDNESIDIDQMDEEEGKRVDKALAKAFAEVQSSKQNKDKKQLAADRALLDFRLRVIDLLDVWLNTECAKLDDILDVLLTLLHLYEVSIMDRKQTPLIPRIRACLKKLTSSKKVSDVENVSEKKLAEILTLIVNQENKSSAVCKEMKETITGSTLMVLRIAKKYHTQLSEKTKSSPVLKVIMVSLDNFFTQRNCPLLKGFFTNILNTEWICNWYIADKLLIYAFGNNVRLFKQSEALDLLTTFFNNKRLLQNNITKGEKSILNSLTARIYDKANLIISKKINLPQKFSTSLQLLTKSIYLNKIDDENWKHLYEGFLEFNKPNSKKKENDDERIKGEVFNLSVTPEPASFHNNLHIAITDNGTNKTVNNREPSTKSLKKRKNSSIIETHEMPEQTNTLKTKKRKKKNQGKINEEKNKSKKLRVEAGSEGLIDGCFSNIRLPLDVTFDEEGNFNNLNDGNEINTNSNQSNGNKIAKKRKTLKATNLRSAVDNKLS</sequence>
<evidence type="ECO:0000313" key="4">
    <source>
        <dbReference type="EMBL" id="JAS26765.1"/>
    </source>
</evidence>
<proteinExistence type="predicted"/>
<keyword evidence="2" id="KW-0539">Nucleus</keyword>
<dbReference type="Pfam" id="PF04931">
    <property type="entry name" value="DNA_pol_phi"/>
    <property type="match status" value="1"/>
</dbReference>
<dbReference type="GO" id="GO:0043565">
    <property type="term" value="F:sequence-specific DNA binding"/>
    <property type="evidence" value="ECO:0007669"/>
    <property type="project" value="TreeGrafter"/>
</dbReference>
<organism evidence="4">
    <name type="scientific">Clastoptera arizonana</name>
    <name type="common">Arizona spittle bug</name>
    <dbReference type="NCBI Taxonomy" id="38151"/>
    <lineage>
        <taxon>Eukaryota</taxon>
        <taxon>Metazoa</taxon>
        <taxon>Ecdysozoa</taxon>
        <taxon>Arthropoda</taxon>
        <taxon>Hexapoda</taxon>
        <taxon>Insecta</taxon>
        <taxon>Pterygota</taxon>
        <taxon>Neoptera</taxon>
        <taxon>Paraneoptera</taxon>
        <taxon>Hemiptera</taxon>
        <taxon>Auchenorrhyncha</taxon>
        <taxon>Cercopoidea</taxon>
        <taxon>Clastopteridae</taxon>
        <taxon>Clastoptera</taxon>
    </lineage>
</organism>
<feature type="region of interest" description="Disordered" evidence="3">
    <location>
        <begin position="751"/>
        <end position="772"/>
    </location>
</feature>
<dbReference type="GO" id="GO:0005730">
    <property type="term" value="C:nucleolus"/>
    <property type="evidence" value="ECO:0007669"/>
    <property type="project" value="InterPro"/>
</dbReference>
<evidence type="ECO:0000256" key="2">
    <source>
        <dbReference type="ARBA" id="ARBA00023242"/>
    </source>
</evidence>
<protein>
    <submittedName>
        <fullName evidence="4">Uncharacterized protein</fullName>
    </submittedName>
</protein>
<dbReference type="EMBL" id="GEDC01010533">
    <property type="protein sequence ID" value="JAS26765.1"/>
    <property type="molecule type" value="Transcribed_RNA"/>
</dbReference>
<feature type="compositionally biased region" description="Polar residues" evidence="3">
    <location>
        <begin position="1118"/>
        <end position="1131"/>
    </location>
</feature>
<feature type="compositionally biased region" description="Acidic residues" evidence="3">
    <location>
        <begin position="696"/>
        <end position="710"/>
    </location>
</feature>
<dbReference type="PANTHER" id="PTHR13213">
    <property type="entry name" value="MYB-BINDING PROTEIN 1A FAMILY MEMBER"/>
    <property type="match status" value="1"/>
</dbReference>
<evidence type="ECO:0000256" key="3">
    <source>
        <dbReference type="SAM" id="MobiDB-lite"/>
    </source>
</evidence>
<dbReference type="InterPro" id="IPR007015">
    <property type="entry name" value="DNA_pol_V/MYBBP1A"/>
</dbReference>
<comment type="subcellular location">
    <subcellularLocation>
        <location evidence="1">Nucleus</location>
    </subcellularLocation>
</comment>
<evidence type="ECO:0000256" key="1">
    <source>
        <dbReference type="ARBA" id="ARBA00004123"/>
    </source>
</evidence>
<feature type="compositionally biased region" description="Acidic residues" evidence="3">
    <location>
        <begin position="722"/>
        <end position="736"/>
    </location>
</feature>
<accession>A0A1B6DM61</accession>
<dbReference type="GO" id="GO:0003714">
    <property type="term" value="F:transcription corepressor activity"/>
    <property type="evidence" value="ECO:0007669"/>
    <property type="project" value="TreeGrafter"/>
</dbReference>
<dbReference type="AlphaFoldDB" id="A0A1B6DM61"/>